<dbReference type="AlphaFoldDB" id="A0A915L966"/>
<reference evidence="2" key="1">
    <citation type="submission" date="2022-11" db="UniProtKB">
        <authorList>
            <consortium name="WormBaseParasite"/>
        </authorList>
    </citation>
    <scope>IDENTIFICATION</scope>
</reference>
<evidence type="ECO:0000313" key="1">
    <source>
        <dbReference type="Proteomes" id="UP000887565"/>
    </source>
</evidence>
<name>A0A915L966_ROMCU</name>
<evidence type="ECO:0000313" key="2">
    <source>
        <dbReference type="WBParaSite" id="nRc.2.0.1.t47377-RA"/>
    </source>
</evidence>
<keyword evidence="1" id="KW-1185">Reference proteome</keyword>
<sequence>MEPPLPMKVDDNIAADKLVIDKDVAETRDLEMADTLCSPECPPCNCPRKLGGSSYTTDCTALHHLLRLQLGPSQISRINSAKTAGTREKHIAYSVRFKTVQLRIFSQKNFCRMYHSTRLMDRSTWPFR</sequence>
<proteinExistence type="predicted"/>
<organism evidence="1 2">
    <name type="scientific">Romanomermis culicivorax</name>
    <name type="common">Nematode worm</name>
    <dbReference type="NCBI Taxonomy" id="13658"/>
    <lineage>
        <taxon>Eukaryota</taxon>
        <taxon>Metazoa</taxon>
        <taxon>Ecdysozoa</taxon>
        <taxon>Nematoda</taxon>
        <taxon>Enoplea</taxon>
        <taxon>Dorylaimia</taxon>
        <taxon>Mermithida</taxon>
        <taxon>Mermithoidea</taxon>
        <taxon>Mermithidae</taxon>
        <taxon>Romanomermis</taxon>
    </lineage>
</organism>
<dbReference type="WBParaSite" id="nRc.2.0.1.t47377-RA">
    <property type="protein sequence ID" value="nRc.2.0.1.t47377-RA"/>
    <property type="gene ID" value="nRc.2.0.1.g47377"/>
</dbReference>
<accession>A0A915L966</accession>
<dbReference type="Proteomes" id="UP000887565">
    <property type="component" value="Unplaced"/>
</dbReference>
<protein>
    <submittedName>
        <fullName evidence="2">Uncharacterized protein</fullName>
    </submittedName>
</protein>